<comment type="similarity">
    <text evidence="2">Belongs to the glycosyltransferase 32 family.</text>
</comment>
<dbReference type="InterPro" id="IPR051706">
    <property type="entry name" value="Glycosyltransferase_domain"/>
</dbReference>
<dbReference type="AlphaFoldDB" id="A0AAN6XZ67"/>
<dbReference type="PANTHER" id="PTHR32385">
    <property type="entry name" value="MANNOSYL PHOSPHORYLINOSITOL CERAMIDE SYNTHASE"/>
    <property type="match status" value="1"/>
</dbReference>
<keyword evidence="3 8" id="KW-0808">Transferase</keyword>
<evidence type="ECO:0000313" key="9">
    <source>
        <dbReference type="Proteomes" id="UP001301769"/>
    </source>
</evidence>
<dbReference type="Pfam" id="PF04488">
    <property type="entry name" value="Gly_transf_sug"/>
    <property type="match status" value="1"/>
</dbReference>
<evidence type="ECO:0000256" key="1">
    <source>
        <dbReference type="ARBA" id="ARBA00004370"/>
    </source>
</evidence>
<accession>A0AAN6XZ67</accession>
<name>A0AAN6XZ67_9PEZI</name>
<sequence length="334" mass="39184">MRSRLIATLILSALSVALLFVLGSRLVRFSHIFRAHAGPALTQEQVELAYNSSTGEQKEAIPRIIHQIFHNFKDPSDNTIPEDWEVQRQTCIKHNPDFEHKLWTPQTSLEFLEKNYAWFVDTYNGYKFPVQRIDALRYFLMRHFGGIYIDLDNGCMRDLKPLLHYPAWVTDGGQGTLSNNLLGARPGHPFWDLMTDSLIPWGYHYPLPYLAVSYASGQWYETALWEDYHKMLEAAGSPEEDRIYRIMMDMREGADRWVFFTMGRGGSWDQWDNHLFGWTGNVLFPWLLRNFIWIALGLGAVVLTHTYLRRRKARKALRYKKLDTEEREESHELH</sequence>
<evidence type="ECO:0000256" key="4">
    <source>
        <dbReference type="ARBA" id="ARBA00022692"/>
    </source>
</evidence>
<dbReference type="PANTHER" id="PTHR32385:SF20">
    <property type="entry name" value="MANNOSYL PHOSPHORYLINOSITOL CERAMIDE SYNTHASE CSH1-RELATED"/>
    <property type="match status" value="1"/>
</dbReference>
<dbReference type="Proteomes" id="UP001301769">
    <property type="component" value="Unassembled WGS sequence"/>
</dbReference>
<evidence type="ECO:0000256" key="6">
    <source>
        <dbReference type="ARBA" id="ARBA00023136"/>
    </source>
</evidence>
<evidence type="ECO:0000256" key="7">
    <source>
        <dbReference type="SAM" id="Phobius"/>
    </source>
</evidence>
<reference evidence="8" key="2">
    <citation type="submission" date="2023-05" db="EMBL/GenBank/DDBJ databases">
        <authorList>
            <consortium name="Lawrence Berkeley National Laboratory"/>
            <person name="Steindorff A."/>
            <person name="Hensen N."/>
            <person name="Bonometti L."/>
            <person name="Westerberg I."/>
            <person name="Brannstrom I.O."/>
            <person name="Guillou S."/>
            <person name="Cros-Aarteil S."/>
            <person name="Calhoun S."/>
            <person name="Haridas S."/>
            <person name="Kuo A."/>
            <person name="Mondo S."/>
            <person name="Pangilinan J."/>
            <person name="Riley R."/>
            <person name="Labutti K."/>
            <person name="Andreopoulos B."/>
            <person name="Lipzen A."/>
            <person name="Chen C."/>
            <person name="Yanf M."/>
            <person name="Daum C."/>
            <person name="Ng V."/>
            <person name="Clum A."/>
            <person name="Ohm R."/>
            <person name="Martin F."/>
            <person name="Silar P."/>
            <person name="Natvig D."/>
            <person name="Lalanne C."/>
            <person name="Gautier V."/>
            <person name="Ament-Velasquez S.L."/>
            <person name="Kruys A."/>
            <person name="Hutchinson M.I."/>
            <person name="Powell A.J."/>
            <person name="Barry K."/>
            <person name="Miller A.N."/>
            <person name="Grigoriev I.V."/>
            <person name="Debuchy R."/>
            <person name="Gladieux P."/>
            <person name="Thoren M.H."/>
            <person name="Johannesson H."/>
        </authorList>
    </citation>
    <scope>NUCLEOTIDE SEQUENCE</scope>
    <source>
        <strain evidence="8">PSN293</strain>
    </source>
</reference>
<evidence type="ECO:0000256" key="2">
    <source>
        <dbReference type="ARBA" id="ARBA00009003"/>
    </source>
</evidence>
<keyword evidence="4 7" id="KW-0812">Transmembrane</keyword>
<feature type="transmembrane region" description="Helical" evidence="7">
    <location>
        <begin position="291"/>
        <end position="308"/>
    </location>
</feature>
<keyword evidence="9" id="KW-1185">Reference proteome</keyword>
<comment type="subcellular location">
    <subcellularLocation>
        <location evidence="1">Membrane</location>
    </subcellularLocation>
</comment>
<dbReference type="SUPFAM" id="SSF53448">
    <property type="entry name" value="Nucleotide-diphospho-sugar transferases"/>
    <property type="match status" value="1"/>
</dbReference>
<dbReference type="InterPro" id="IPR029044">
    <property type="entry name" value="Nucleotide-diphossugar_trans"/>
</dbReference>
<protein>
    <submittedName>
        <fullName evidence="8">Nucleotide-diphospho-sugar transferase</fullName>
    </submittedName>
</protein>
<proteinExistence type="inferred from homology"/>
<dbReference type="GO" id="GO:0016020">
    <property type="term" value="C:membrane"/>
    <property type="evidence" value="ECO:0007669"/>
    <property type="project" value="UniProtKB-SubCell"/>
</dbReference>
<keyword evidence="6 7" id="KW-0472">Membrane</keyword>
<evidence type="ECO:0000313" key="8">
    <source>
        <dbReference type="EMBL" id="KAK4209629.1"/>
    </source>
</evidence>
<dbReference type="Gene3D" id="3.90.550.20">
    <property type="match status" value="1"/>
</dbReference>
<keyword evidence="5 7" id="KW-1133">Transmembrane helix</keyword>
<dbReference type="GO" id="GO:0000030">
    <property type="term" value="F:mannosyltransferase activity"/>
    <property type="evidence" value="ECO:0007669"/>
    <property type="project" value="TreeGrafter"/>
</dbReference>
<dbReference type="InterPro" id="IPR007577">
    <property type="entry name" value="GlycoTrfase_DXD_sugar-bd_CS"/>
</dbReference>
<organism evidence="8 9">
    <name type="scientific">Rhypophila decipiens</name>
    <dbReference type="NCBI Taxonomy" id="261697"/>
    <lineage>
        <taxon>Eukaryota</taxon>
        <taxon>Fungi</taxon>
        <taxon>Dikarya</taxon>
        <taxon>Ascomycota</taxon>
        <taxon>Pezizomycotina</taxon>
        <taxon>Sordariomycetes</taxon>
        <taxon>Sordariomycetidae</taxon>
        <taxon>Sordariales</taxon>
        <taxon>Naviculisporaceae</taxon>
        <taxon>Rhypophila</taxon>
    </lineage>
</organism>
<dbReference type="EMBL" id="MU858199">
    <property type="protein sequence ID" value="KAK4209629.1"/>
    <property type="molecule type" value="Genomic_DNA"/>
</dbReference>
<evidence type="ECO:0000256" key="3">
    <source>
        <dbReference type="ARBA" id="ARBA00022679"/>
    </source>
</evidence>
<gene>
    <name evidence="8" type="ORF">QBC37DRAFT_430119</name>
</gene>
<evidence type="ECO:0000256" key="5">
    <source>
        <dbReference type="ARBA" id="ARBA00022989"/>
    </source>
</evidence>
<comment type="caution">
    <text evidence="8">The sequence shown here is derived from an EMBL/GenBank/DDBJ whole genome shotgun (WGS) entry which is preliminary data.</text>
</comment>
<reference evidence="8" key="1">
    <citation type="journal article" date="2023" name="Mol. Phylogenet. Evol.">
        <title>Genome-scale phylogeny and comparative genomics of the fungal order Sordariales.</title>
        <authorList>
            <person name="Hensen N."/>
            <person name="Bonometti L."/>
            <person name="Westerberg I."/>
            <person name="Brannstrom I.O."/>
            <person name="Guillou S."/>
            <person name="Cros-Aarteil S."/>
            <person name="Calhoun S."/>
            <person name="Haridas S."/>
            <person name="Kuo A."/>
            <person name="Mondo S."/>
            <person name="Pangilinan J."/>
            <person name="Riley R."/>
            <person name="LaButti K."/>
            <person name="Andreopoulos B."/>
            <person name="Lipzen A."/>
            <person name="Chen C."/>
            <person name="Yan M."/>
            <person name="Daum C."/>
            <person name="Ng V."/>
            <person name="Clum A."/>
            <person name="Steindorff A."/>
            <person name="Ohm R.A."/>
            <person name="Martin F."/>
            <person name="Silar P."/>
            <person name="Natvig D.O."/>
            <person name="Lalanne C."/>
            <person name="Gautier V."/>
            <person name="Ament-Velasquez S.L."/>
            <person name="Kruys A."/>
            <person name="Hutchinson M.I."/>
            <person name="Powell A.J."/>
            <person name="Barry K."/>
            <person name="Miller A.N."/>
            <person name="Grigoriev I.V."/>
            <person name="Debuchy R."/>
            <person name="Gladieux P."/>
            <person name="Hiltunen Thoren M."/>
            <person name="Johannesson H."/>
        </authorList>
    </citation>
    <scope>NUCLEOTIDE SEQUENCE</scope>
    <source>
        <strain evidence="8">PSN293</strain>
    </source>
</reference>
<dbReference type="GO" id="GO:0051999">
    <property type="term" value="P:mannosyl-inositol phosphorylceramide biosynthetic process"/>
    <property type="evidence" value="ECO:0007669"/>
    <property type="project" value="TreeGrafter"/>
</dbReference>